<dbReference type="GO" id="GO:0004383">
    <property type="term" value="F:guanylate cyclase activity"/>
    <property type="evidence" value="ECO:0007669"/>
    <property type="project" value="UniProtKB-EC"/>
</dbReference>
<dbReference type="Proteomes" id="UP001438707">
    <property type="component" value="Unassembled WGS sequence"/>
</dbReference>
<dbReference type="Gene3D" id="1.10.510.10">
    <property type="entry name" value="Transferase(Phosphotransferase) domain 1"/>
    <property type="match status" value="1"/>
</dbReference>
<keyword evidence="10" id="KW-0732">Signal</keyword>
<evidence type="ECO:0000313" key="14">
    <source>
        <dbReference type="Proteomes" id="UP001438707"/>
    </source>
</evidence>
<keyword evidence="8" id="KW-0141">cGMP biosynthesis</keyword>
<dbReference type="GO" id="GO:0005886">
    <property type="term" value="C:plasma membrane"/>
    <property type="evidence" value="ECO:0007669"/>
    <property type="project" value="TreeGrafter"/>
</dbReference>
<feature type="domain" description="Guanylate cyclase" evidence="12">
    <location>
        <begin position="720"/>
        <end position="851"/>
    </location>
</feature>
<evidence type="ECO:0000256" key="7">
    <source>
        <dbReference type="ARBA" id="ARBA00023239"/>
    </source>
</evidence>
<sequence length="925" mass="99698">MLAVALPLLIAGLLGAGPAAGQPVPPPTNTTPTPSFRVGVQGILGQQFLDTLGPYLSSATPYSFEAVTYDNDTVMLQDARAGNLNFTFAGPVQYLCLSLAATTSDGVAELVSASYIDGAPVERLAGAVVVLSGSPVRAMAGLAGRVVLAGPISSLTTFAAQWQAVQAGGLDLFRDTAGVFLKSNLSQILPDLLAGVGDVAFVPSSYIERFYPNTSFFRVVGDMNTPGFPYARSTPLYPNVLLSALDSTRFEVRRSVAEALFAIQPNSSLATAAMYNGFTPLGAYTAIRTLMASLGLLDSQTQCRTITGLIDLITCPPGFVRKAAAATCTDRPCPPGYQCACSPCTPVRASERVAGLSVAAFTVVFGLLGALAALVAFVLVRLLVLRRHFLPFAALHVDPAVPLGASTHGLVLRGVYGNQQVAVKRAFPRTTGSASVFDQPGVGDGRRWFPSQAWLALSRLLECFWVVTRDRRDVRSAFRRARLQHSNIMPCLGVSRSPRGEVLVVMPLMEAGTIADLLNNKQYDLEEQTVRAIATDVAGAVLHLHAYDPPVVGKNLKPHHLLLDGSWRTLLGLSFRPPNLCSVWAPPEVLRGGPWTPAGDAYAFAMLLYTLLHRHPPFQGRVSVDLLEALRDAGDDPGAECRPVVEGHGPLHDLVRACWQEDPAHRPTFSRIRETLAFSRASRVPRHSFSVHYQGEFPDTVRRLLDEGKPVPSTHHPRVTVFFSDIEGFTDIARALQPELVQAMLNALYLFMDRCARVHGIHKMETIGDSWMGVTNLMREQPDHAARMARFALDIAQGAGDIPVNAANPDGPHIRLRMGMHTGPVVSGVAGSLNVRFCLFGNAVNLASRMESTGEAGRIQMTPDTAAEVRADRFLAGLVRRRAGLVDVKGQGKMRTFWLRADSPSQSRRSLDESSDAAFHVIDVG</sequence>
<dbReference type="GO" id="GO:0001653">
    <property type="term" value="F:peptide receptor activity"/>
    <property type="evidence" value="ECO:0007669"/>
    <property type="project" value="TreeGrafter"/>
</dbReference>
<gene>
    <name evidence="13" type="ORF">WJX74_000669</name>
</gene>
<feature type="signal peptide" evidence="10">
    <location>
        <begin position="1"/>
        <end position="21"/>
    </location>
</feature>
<feature type="domain" description="Protein kinase" evidence="11">
    <location>
        <begin position="397"/>
        <end position="690"/>
    </location>
</feature>
<dbReference type="InterPro" id="IPR000719">
    <property type="entry name" value="Prot_kinase_dom"/>
</dbReference>
<feature type="chain" id="PRO_5043777451" description="guanylate cyclase" evidence="10">
    <location>
        <begin position="22"/>
        <end position="925"/>
    </location>
</feature>
<evidence type="ECO:0000256" key="9">
    <source>
        <dbReference type="SAM" id="Phobius"/>
    </source>
</evidence>
<evidence type="ECO:0000256" key="5">
    <source>
        <dbReference type="ARBA" id="ARBA00022989"/>
    </source>
</evidence>
<evidence type="ECO:0000259" key="11">
    <source>
        <dbReference type="PROSITE" id="PS50011"/>
    </source>
</evidence>
<dbReference type="SMART" id="SM00044">
    <property type="entry name" value="CYCc"/>
    <property type="match status" value="1"/>
</dbReference>
<dbReference type="Gene3D" id="3.30.70.1230">
    <property type="entry name" value="Nucleotide cyclase"/>
    <property type="match status" value="1"/>
</dbReference>
<proteinExistence type="predicted"/>
<dbReference type="Pfam" id="PF00069">
    <property type="entry name" value="Pkinase"/>
    <property type="match status" value="1"/>
</dbReference>
<evidence type="ECO:0000313" key="13">
    <source>
        <dbReference type="EMBL" id="KAK9844313.1"/>
    </source>
</evidence>
<organism evidence="13 14">
    <name type="scientific">Apatococcus lobatus</name>
    <dbReference type="NCBI Taxonomy" id="904363"/>
    <lineage>
        <taxon>Eukaryota</taxon>
        <taxon>Viridiplantae</taxon>
        <taxon>Chlorophyta</taxon>
        <taxon>core chlorophytes</taxon>
        <taxon>Trebouxiophyceae</taxon>
        <taxon>Chlorellales</taxon>
        <taxon>Chlorellaceae</taxon>
        <taxon>Apatococcus</taxon>
    </lineage>
</organism>
<feature type="transmembrane region" description="Helical" evidence="9">
    <location>
        <begin position="353"/>
        <end position="380"/>
    </location>
</feature>
<keyword evidence="6 9" id="KW-0472">Membrane</keyword>
<reference evidence="13 14" key="1">
    <citation type="journal article" date="2024" name="Nat. Commun.">
        <title>Phylogenomics reveals the evolutionary origins of lichenization in chlorophyte algae.</title>
        <authorList>
            <person name="Puginier C."/>
            <person name="Libourel C."/>
            <person name="Otte J."/>
            <person name="Skaloud P."/>
            <person name="Haon M."/>
            <person name="Grisel S."/>
            <person name="Petersen M."/>
            <person name="Berrin J.G."/>
            <person name="Delaux P.M."/>
            <person name="Dal Grande F."/>
            <person name="Keller J."/>
        </authorList>
    </citation>
    <scope>NUCLEOTIDE SEQUENCE [LARGE SCALE GENOMIC DNA]</scope>
    <source>
        <strain evidence="13 14">SAG 2145</strain>
    </source>
</reference>
<dbReference type="SUPFAM" id="SSF55073">
    <property type="entry name" value="Nucleotide cyclase"/>
    <property type="match status" value="1"/>
</dbReference>
<dbReference type="PANTHER" id="PTHR11920">
    <property type="entry name" value="GUANYLYL CYCLASE"/>
    <property type="match status" value="1"/>
</dbReference>
<dbReference type="CDD" id="cd07302">
    <property type="entry name" value="CHD"/>
    <property type="match status" value="1"/>
</dbReference>
<dbReference type="PANTHER" id="PTHR11920:SF335">
    <property type="entry name" value="GUANYLATE CYCLASE"/>
    <property type="match status" value="1"/>
</dbReference>
<dbReference type="EC" id="4.6.1.2" evidence="2"/>
<evidence type="ECO:0000256" key="1">
    <source>
        <dbReference type="ARBA" id="ARBA00004167"/>
    </source>
</evidence>
<dbReference type="InterPro" id="IPR029787">
    <property type="entry name" value="Nucleotide_cyclase"/>
</dbReference>
<keyword evidence="7" id="KW-0456">Lyase</keyword>
<evidence type="ECO:0000259" key="12">
    <source>
        <dbReference type="PROSITE" id="PS50125"/>
    </source>
</evidence>
<dbReference type="GO" id="GO:0004016">
    <property type="term" value="F:adenylate cyclase activity"/>
    <property type="evidence" value="ECO:0007669"/>
    <property type="project" value="TreeGrafter"/>
</dbReference>
<accession>A0AAW1SDH7</accession>
<dbReference type="GO" id="GO:0005524">
    <property type="term" value="F:ATP binding"/>
    <property type="evidence" value="ECO:0007669"/>
    <property type="project" value="InterPro"/>
</dbReference>
<evidence type="ECO:0000256" key="4">
    <source>
        <dbReference type="ARBA" id="ARBA00022741"/>
    </source>
</evidence>
<protein>
    <recommendedName>
        <fullName evidence="2">guanylate cyclase</fullName>
        <ecNumber evidence="2">4.6.1.2</ecNumber>
    </recommendedName>
</protein>
<dbReference type="InterPro" id="IPR011009">
    <property type="entry name" value="Kinase-like_dom_sf"/>
</dbReference>
<dbReference type="GO" id="GO:0035556">
    <property type="term" value="P:intracellular signal transduction"/>
    <property type="evidence" value="ECO:0007669"/>
    <property type="project" value="InterPro"/>
</dbReference>
<dbReference type="GO" id="GO:0007168">
    <property type="term" value="P:receptor guanylyl cyclase signaling pathway"/>
    <property type="evidence" value="ECO:0007669"/>
    <property type="project" value="TreeGrafter"/>
</dbReference>
<keyword evidence="5 9" id="KW-1133">Transmembrane helix</keyword>
<dbReference type="Pfam" id="PF12974">
    <property type="entry name" value="Phosphonate-bd"/>
    <property type="match status" value="1"/>
</dbReference>
<dbReference type="InterPro" id="IPR001054">
    <property type="entry name" value="A/G_cyclase"/>
</dbReference>
<dbReference type="AlphaFoldDB" id="A0AAW1SDH7"/>
<dbReference type="SUPFAM" id="SSF53850">
    <property type="entry name" value="Periplasmic binding protein-like II"/>
    <property type="match status" value="1"/>
</dbReference>
<evidence type="ECO:0000256" key="8">
    <source>
        <dbReference type="ARBA" id="ARBA00023293"/>
    </source>
</evidence>
<dbReference type="Pfam" id="PF00211">
    <property type="entry name" value="Guanylate_cyc"/>
    <property type="match status" value="1"/>
</dbReference>
<evidence type="ECO:0000256" key="2">
    <source>
        <dbReference type="ARBA" id="ARBA00012202"/>
    </source>
</evidence>
<name>A0AAW1SDH7_9CHLO</name>
<evidence type="ECO:0000256" key="6">
    <source>
        <dbReference type="ARBA" id="ARBA00023136"/>
    </source>
</evidence>
<keyword evidence="4" id="KW-0547">Nucleotide-binding</keyword>
<evidence type="ECO:0000256" key="3">
    <source>
        <dbReference type="ARBA" id="ARBA00022692"/>
    </source>
</evidence>
<dbReference type="InterPro" id="IPR050401">
    <property type="entry name" value="Cyclic_nucleotide_synthase"/>
</dbReference>
<comment type="subcellular location">
    <subcellularLocation>
        <location evidence="1">Membrane</location>
        <topology evidence="1">Single-pass membrane protein</topology>
    </subcellularLocation>
</comment>
<evidence type="ECO:0000256" key="10">
    <source>
        <dbReference type="SAM" id="SignalP"/>
    </source>
</evidence>
<comment type="caution">
    <text evidence="13">The sequence shown here is derived from an EMBL/GenBank/DDBJ whole genome shotgun (WGS) entry which is preliminary data.</text>
</comment>
<keyword evidence="3 9" id="KW-0812">Transmembrane</keyword>
<dbReference type="EMBL" id="JALJOS010000001">
    <property type="protein sequence ID" value="KAK9844313.1"/>
    <property type="molecule type" value="Genomic_DNA"/>
</dbReference>
<dbReference type="GO" id="GO:0004672">
    <property type="term" value="F:protein kinase activity"/>
    <property type="evidence" value="ECO:0007669"/>
    <property type="project" value="InterPro"/>
</dbReference>
<dbReference type="PROSITE" id="PS50125">
    <property type="entry name" value="GUANYLATE_CYCLASE_2"/>
    <property type="match status" value="1"/>
</dbReference>
<keyword evidence="14" id="KW-1185">Reference proteome</keyword>
<dbReference type="PROSITE" id="PS50011">
    <property type="entry name" value="PROTEIN_KINASE_DOM"/>
    <property type="match status" value="1"/>
</dbReference>
<dbReference type="SUPFAM" id="SSF56112">
    <property type="entry name" value="Protein kinase-like (PK-like)"/>
    <property type="match status" value="1"/>
</dbReference>